<dbReference type="STRING" id="485913.Krac_10898"/>
<evidence type="ECO:0000313" key="2">
    <source>
        <dbReference type="Proteomes" id="UP000004508"/>
    </source>
</evidence>
<proteinExistence type="predicted"/>
<name>D6TIU1_KTERA</name>
<dbReference type="Proteomes" id="UP000004508">
    <property type="component" value="Unassembled WGS sequence"/>
</dbReference>
<gene>
    <name evidence="1" type="ORF">Krac_10898</name>
</gene>
<protein>
    <submittedName>
        <fullName evidence="1">Uncharacterized protein</fullName>
    </submittedName>
</protein>
<reference evidence="1 2" key="1">
    <citation type="journal article" date="2011" name="Stand. Genomic Sci.">
        <title>Non-contiguous finished genome sequence and contextual data of the filamentous soil bacterium Ktedonobacter racemifer type strain (SOSP1-21).</title>
        <authorList>
            <person name="Chang Y.J."/>
            <person name="Land M."/>
            <person name="Hauser L."/>
            <person name="Chertkov O."/>
            <person name="Del Rio T.G."/>
            <person name="Nolan M."/>
            <person name="Copeland A."/>
            <person name="Tice H."/>
            <person name="Cheng J.F."/>
            <person name="Lucas S."/>
            <person name="Han C."/>
            <person name="Goodwin L."/>
            <person name="Pitluck S."/>
            <person name="Ivanova N."/>
            <person name="Ovchinikova G."/>
            <person name="Pati A."/>
            <person name="Chen A."/>
            <person name="Palaniappan K."/>
            <person name="Mavromatis K."/>
            <person name="Liolios K."/>
            <person name="Brettin T."/>
            <person name="Fiebig A."/>
            <person name="Rohde M."/>
            <person name="Abt B."/>
            <person name="Goker M."/>
            <person name="Detter J.C."/>
            <person name="Woyke T."/>
            <person name="Bristow J."/>
            <person name="Eisen J.A."/>
            <person name="Markowitz V."/>
            <person name="Hugenholtz P."/>
            <person name="Kyrpides N.C."/>
            <person name="Klenk H.P."/>
            <person name="Lapidus A."/>
        </authorList>
    </citation>
    <scope>NUCLEOTIDE SEQUENCE [LARGE SCALE GENOMIC DNA]</scope>
    <source>
        <strain evidence="2">DSM 44963</strain>
    </source>
</reference>
<dbReference type="AlphaFoldDB" id="D6TIU1"/>
<comment type="caution">
    <text evidence="1">The sequence shown here is derived from an EMBL/GenBank/DDBJ whole genome shotgun (WGS) entry which is preliminary data.</text>
</comment>
<sequence>MLQEAAVFRCTSCRTPLRWENLMACQACGAYVCEGCLHRVSGVWVQVGSRWFLVRVVVCALCLGSEVWEKICREEV</sequence>
<accession>D6TIU1</accession>
<organism evidence="1 2">
    <name type="scientific">Ktedonobacter racemifer DSM 44963</name>
    <dbReference type="NCBI Taxonomy" id="485913"/>
    <lineage>
        <taxon>Bacteria</taxon>
        <taxon>Bacillati</taxon>
        <taxon>Chloroflexota</taxon>
        <taxon>Ktedonobacteria</taxon>
        <taxon>Ktedonobacterales</taxon>
        <taxon>Ktedonobacteraceae</taxon>
        <taxon>Ktedonobacter</taxon>
    </lineage>
</organism>
<dbReference type="EMBL" id="ADVG01000001">
    <property type="protein sequence ID" value="EFH89348.1"/>
    <property type="molecule type" value="Genomic_DNA"/>
</dbReference>
<evidence type="ECO:0000313" key="1">
    <source>
        <dbReference type="EMBL" id="EFH89348.1"/>
    </source>
</evidence>
<keyword evidence="2" id="KW-1185">Reference proteome</keyword>
<dbReference type="InParanoid" id="D6TIU1"/>